<dbReference type="Proteomes" id="UP001529510">
    <property type="component" value="Unassembled WGS sequence"/>
</dbReference>
<comment type="caution">
    <text evidence="2">The sequence shown here is derived from an EMBL/GenBank/DDBJ whole genome shotgun (WGS) entry which is preliminary data.</text>
</comment>
<feature type="non-terminal residue" evidence="2">
    <location>
        <position position="54"/>
    </location>
</feature>
<dbReference type="AlphaFoldDB" id="A0ABD0PQT5"/>
<keyword evidence="3" id="KW-1185">Reference proteome</keyword>
<dbReference type="EMBL" id="JAMKFB020000014">
    <property type="protein sequence ID" value="KAL0175806.1"/>
    <property type="molecule type" value="Genomic_DNA"/>
</dbReference>
<reference evidence="2 3" key="1">
    <citation type="submission" date="2024-05" db="EMBL/GenBank/DDBJ databases">
        <title>Genome sequencing and assembly of Indian major carp, Cirrhinus mrigala (Hamilton, 1822).</title>
        <authorList>
            <person name="Mohindra V."/>
            <person name="Chowdhury L.M."/>
            <person name="Lal K."/>
            <person name="Jena J.K."/>
        </authorList>
    </citation>
    <scope>NUCLEOTIDE SEQUENCE [LARGE SCALE GENOMIC DNA]</scope>
    <source>
        <strain evidence="2">CM1030</strain>
        <tissue evidence="2">Blood</tissue>
    </source>
</reference>
<sequence length="54" mass="5991">MNRELQPTTRIHLHQGAGAGGVLRKAESEASHADSQTTLDPPRRKAMMTQRVPR</sequence>
<name>A0ABD0PQT5_CIRMR</name>
<gene>
    <name evidence="2" type="ORF">M9458_028136</name>
</gene>
<organism evidence="2 3">
    <name type="scientific">Cirrhinus mrigala</name>
    <name type="common">Mrigala</name>
    <dbReference type="NCBI Taxonomy" id="683832"/>
    <lineage>
        <taxon>Eukaryota</taxon>
        <taxon>Metazoa</taxon>
        <taxon>Chordata</taxon>
        <taxon>Craniata</taxon>
        <taxon>Vertebrata</taxon>
        <taxon>Euteleostomi</taxon>
        <taxon>Actinopterygii</taxon>
        <taxon>Neopterygii</taxon>
        <taxon>Teleostei</taxon>
        <taxon>Ostariophysi</taxon>
        <taxon>Cypriniformes</taxon>
        <taxon>Cyprinidae</taxon>
        <taxon>Labeoninae</taxon>
        <taxon>Labeonini</taxon>
        <taxon>Cirrhinus</taxon>
    </lineage>
</organism>
<accession>A0ABD0PQT5</accession>
<evidence type="ECO:0000313" key="2">
    <source>
        <dbReference type="EMBL" id="KAL0175806.1"/>
    </source>
</evidence>
<feature type="region of interest" description="Disordered" evidence="1">
    <location>
        <begin position="1"/>
        <end position="54"/>
    </location>
</feature>
<evidence type="ECO:0000256" key="1">
    <source>
        <dbReference type="SAM" id="MobiDB-lite"/>
    </source>
</evidence>
<protein>
    <submittedName>
        <fullName evidence="2">Uncharacterized protein</fullName>
    </submittedName>
</protein>
<evidence type="ECO:0000313" key="3">
    <source>
        <dbReference type="Proteomes" id="UP001529510"/>
    </source>
</evidence>
<proteinExistence type="predicted"/>